<comment type="caution">
    <text evidence="7">The sequence shown here is derived from an EMBL/GenBank/DDBJ whole genome shotgun (WGS) entry which is preliminary data.</text>
</comment>
<keyword evidence="6" id="KW-0472">Membrane</keyword>
<dbReference type="PANTHER" id="PTHR33630">
    <property type="entry name" value="CUTINASE RV1984C-RELATED-RELATED"/>
    <property type="match status" value="1"/>
</dbReference>
<comment type="similarity">
    <text evidence="1">Belongs to the cutinase family.</text>
</comment>
<evidence type="ECO:0000256" key="5">
    <source>
        <dbReference type="SAM" id="MobiDB-lite"/>
    </source>
</evidence>
<reference evidence="7 8" key="1">
    <citation type="submission" date="2023-04" db="EMBL/GenBank/DDBJ databases">
        <title>Forest soil microbial communities from Buena Vista Peninsula, Colon Province, Panama.</title>
        <authorList>
            <person name="Bouskill N."/>
        </authorList>
    </citation>
    <scope>NUCLEOTIDE SEQUENCE [LARGE SCALE GENOMIC DNA]</scope>
    <source>
        <strain evidence="7 8">CFH S0262</strain>
    </source>
</reference>
<keyword evidence="3" id="KW-0378">Hydrolase</keyword>
<feature type="region of interest" description="Disordered" evidence="5">
    <location>
        <begin position="486"/>
        <end position="586"/>
    </location>
</feature>
<feature type="compositionally biased region" description="Low complexity" evidence="5">
    <location>
        <begin position="514"/>
        <end position="549"/>
    </location>
</feature>
<feature type="compositionally biased region" description="Low complexity" evidence="5">
    <location>
        <begin position="486"/>
        <end position="504"/>
    </location>
</feature>
<dbReference type="Proteomes" id="UP001160334">
    <property type="component" value="Unassembled WGS sequence"/>
</dbReference>
<feature type="transmembrane region" description="Helical" evidence="6">
    <location>
        <begin position="12"/>
        <end position="35"/>
    </location>
</feature>
<sequence length="586" mass="60110">MTIRGFFERHRMAARVITPAALGVVLLVALTWALWSAPPRTSTIDTELTASTADCHDMVTLSIAGRGDTPRPGTTKMVVDANGRELPAASADDYVSTWIDQASSAPLKAVAPGSYAAMYIAYPADMSSYEDSVNTGVANAESVMRAIRASCPDTKFAIVGYSEGADVARRVAMNVGHQEVGADGGYGLVDPANVVGVVILADAGRAAGQGPFPGAKNPFTNPDGFDLKYQNGKNPVPGQGALPDTGGSDFGALAGRVASFCSDGDLTCAAPQNISLLQLVANVGRQLNIDALERDQLTPATGMDVATVLSRIALNAFAAIQAQPDWMQSDQTFMDVLLEVSDPSYQRPTATPTTTPATAPTGEPGTSPVSGKADSISTDKMSPLAYLPQKLFKEIVGLIVTNQNTIPVIMSDPYQLTLARDVGHHFDYWRDADTANGRPLTSADYAAAWLTHLAKQAQAGQKVDPSAKLTSTELSAALSEVAASSAAPSSAPAASTAPSAGPSSQPTTEAAAGTSAPTETVSPTSAAPTPAASTDAATSAVTGTTDTPSAPKTTSPQADSSTPAARTTTAVPTTTPTTTVAPAPSR</sequence>
<feature type="compositionally biased region" description="Polar residues" evidence="5">
    <location>
        <begin position="550"/>
        <end position="561"/>
    </location>
</feature>
<keyword evidence="4" id="KW-1015">Disulfide bond</keyword>
<feature type="region of interest" description="Disordered" evidence="5">
    <location>
        <begin position="344"/>
        <end position="375"/>
    </location>
</feature>
<evidence type="ECO:0000256" key="6">
    <source>
        <dbReference type="SAM" id="Phobius"/>
    </source>
</evidence>
<organism evidence="7 8">
    <name type="scientific">Prescottella agglutinans</name>
    <dbReference type="NCBI Taxonomy" id="1644129"/>
    <lineage>
        <taxon>Bacteria</taxon>
        <taxon>Bacillati</taxon>
        <taxon>Actinomycetota</taxon>
        <taxon>Actinomycetes</taxon>
        <taxon>Mycobacteriales</taxon>
        <taxon>Nocardiaceae</taxon>
        <taxon>Prescottella</taxon>
    </lineage>
</organism>
<dbReference type="EMBL" id="JARXVC010000016">
    <property type="protein sequence ID" value="MDH6283792.1"/>
    <property type="molecule type" value="Genomic_DNA"/>
</dbReference>
<dbReference type="SMART" id="SM01110">
    <property type="entry name" value="Cutinase"/>
    <property type="match status" value="1"/>
</dbReference>
<feature type="compositionally biased region" description="Low complexity" evidence="5">
    <location>
        <begin position="348"/>
        <end position="361"/>
    </location>
</feature>
<dbReference type="Pfam" id="PF01083">
    <property type="entry name" value="Cutinase"/>
    <property type="match status" value="1"/>
</dbReference>
<dbReference type="SUPFAM" id="SSF53474">
    <property type="entry name" value="alpha/beta-Hydrolases"/>
    <property type="match status" value="1"/>
</dbReference>
<dbReference type="RefSeq" id="WP_280763049.1">
    <property type="nucleotide sequence ID" value="NZ_JARXVC010000016.1"/>
</dbReference>
<accession>A0ABT6MHM6</accession>
<dbReference type="Gene3D" id="3.40.50.1820">
    <property type="entry name" value="alpha/beta hydrolase"/>
    <property type="match status" value="1"/>
</dbReference>
<evidence type="ECO:0008006" key="9">
    <source>
        <dbReference type="Google" id="ProtNLM"/>
    </source>
</evidence>
<keyword evidence="2" id="KW-0719">Serine esterase</keyword>
<evidence type="ECO:0000313" key="7">
    <source>
        <dbReference type="EMBL" id="MDH6283792.1"/>
    </source>
</evidence>
<evidence type="ECO:0000256" key="2">
    <source>
        <dbReference type="ARBA" id="ARBA00022487"/>
    </source>
</evidence>
<dbReference type="InterPro" id="IPR029058">
    <property type="entry name" value="AB_hydrolase_fold"/>
</dbReference>
<dbReference type="PANTHER" id="PTHR33630:SF9">
    <property type="entry name" value="CUTINASE 4"/>
    <property type="match status" value="1"/>
</dbReference>
<gene>
    <name evidence="7" type="ORF">M2280_005043</name>
</gene>
<proteinExistence type="inferred from homology"/>
<name>A0ABT6MHM6_9NOCA</name>
<protein>
    <recommendedName>
        <fullName evidence="9">Cutinase family protein</fullName>
    </recommendedName>
</protein>
<evidence type="ECO:0000256" key="3">
    <source>
        <dbReference type="ARBA" id="ARBA00022801"/>
    </source>
</evidence>
<evidence type="ECO:0000313" key="8">
    <source>
        <dbReference type="Proteomes" id="UP001160334"/>
    </source>
</evidence>
<evidence type="ECO:0000256" key="1">
    <source>
        <dbReference type="ARBA" id="ARBA00007534"/>
    </source>
</evidence>
<evidence type="ECO:0000256" key="4">
    <source>
        <dbReference type="ARBA" id="ARBA00023157"/>
    </source>
</evidence>
<dbReference type="InterPro" id="IPR000675">
    <property type="entry name" value="Cutinase/axe"/>
</dbReference>
<keyword evidence="6" id="KW-1133">Transmembrane helix</keyword>
<feature type="compositionally biased region" description="Low complexity" evidence="5">
    <location>
        <begin position="562"/>
        <end position="586"/>
    </location>
</feature>
<keyword evidence="8" id="KW-1185">Reference proteome</keyword>
<keyword evidence="6" id="KW-0812">Transmembrane</keyword>